<accession>A0A8X7CEH3</accession>
<gene>
    <name evidence="1" type="ORF">TNIN_250181</name>
</gene>
<evidence type="ECO:0000313" key="2">
    <source>
        <dbReference type="Proteomes" id="UP000886998"/>
    </source>
</evidence>
<evidence type="ECO:0000313" key="1">
    <source>
        <dbReference type="EMBL" id="GFY63170.1"/>
    </source>
</evidence>
<dbReference type="EMBL" id="BMAV01014641">
    <property type="protein sequence ID" value="GFY63170.1"/>
    <property type="molecule type" value="Genomic_DNA"/>
</dbReference>
<name>A0A8X7CEH3_9ARAC</name>
<sequence>MMIKSPVNFASEEAKPLIEFLKRTLNLTMLMLEKEQRDTEPRLMQFPHIFLVDYNRGILYLISQLPVSFYQFTVSFYQFTVSFSENDDTEN</sequence>
<reference evidence="1" key="1">
    <citation type="submission" date="2020-08" db="EMBL/GenBank/DDBJ databases">
        <title>Multicomponent nature underlies the extraordinary mechanical properties of spider dragline silk.</title>
        <authorList>
            <person name="Kono N."/>
            <person name="Nakamura H."/>
            <person name="Mori M."/>
            <person name="Yoshida Y."/>
            <person name="Ohtoshi R."/>
            <person name="Malay A.D."/>
            <person name="Moran D.A.P."/>
            <person name="Tomita M."/>
            <person name="Numata K."/>
            <person name="Arakawa K."/>
        </authorList>
    </citation>
    <scope>NUCLEOTIDE SEQUENCE</scope>
</reference>
<keyword evidence="2" id="KW-1185">Reference proteome</keyword>
<dbReference type="Proteomes" id="UP000886998">
    <property type="component" value="Unassembled WGS sequence"/>
</dbReference>
<comment type="caution">
    <text evidence="1">The sequence shown here is derived from an EMBL/GenBank/DDBJ whole genome shotgun (WGS) entry which is preliminary data.</text>
</comment>
<dbReference type="AlphaFoldDB" id="A0A8X7CEH3"/>
<organism evidence="1 2">
    <name type="scientific">Trichonephila inaurata madagascariensis</name>
    <dbReference type="NCBI Taxonomy" id="2747483"/>
    <lineage>
        <taxon>Eukaryota</taxon>
        <taxon>Metazoa</taxon>
        <taxon>Ecdysozoa</taxon>
        <taxon>Arthropoda</taxon>
        <taxon>Chelicerata</taxon>
        <taxon>Arachnida</taxon>
        <taxon>Araneae</taxon>
        <taxon>Araneomorphae</taxon>
        <taxon>Entelegynae</taxon>
        <taxon>Araneoidea</taxon>
        <taxon>Nephilidae</taxon>
        <taxon>Trichonephila</taxon>
        <taxon>Trichonephila inaurata</taxon>
    </lineage>
</organism>
<protein>
    <submittedName>
        <fullName evidence="1">Uncharacterized protein</fullName>
    </submittedName>
</protein>
<proteinExistence type="predicted"/>